<keyword evidence="2" id="KW-1185">Reference proteome</keyword>
<evidence type="ECO:0000313" key="1">
    <source>
        <dbReference type="EMBL" id="KUF39921.1"/>
    </source>
</evidence>
<reference evidence="1 2" key="1">
    <citation type="submission" date="2015-12" db="EMBL/GenBank/DDBJ databases">
        <title>Complete genome sequence of a multi-drug resistant strain Acidovorax sp. 12322-1.</title>
        <authorList>
            <person name="Ming D."/>
            <person name="Wang M."/>
            <person name="Hu S."/>
            <person name="Zhou Y."/>
            <person name="Jiang T."/>
        </authorList>
    </citation>
    <scope>NUCLEOTIDE SEQUENCE [LARGE SCALE GENOMIC DNA]</scope>
    <source>
        <strain evidence="1 2">12322-1</strain>
    </source>
</reference>
<comment type="caution">
    <text evidence="1">The sequence shown here is derived from an EMBL/GenBank/DDBJ whole genome shotgun (WGS) entry which is preliminary data.</text>
</comment>
<dbReference type="EMBL" id="LPXH01000034">
    <property type="protein sequence ID" value="KUF39921.1"/>
    <property type="molecule type" value="Genomic_DNA"/>
</dbReference>
<accession>A0A0W7YY55</accession>
<protein>
    <submittedName>
        <fullName evidence="1">Uncharacterized protein</fullName>
    </submittedName>
</protein>
<organism evidence="1 2">
    <name type="scientific">Comamonas kerstersii</name>
    <dbReference type="NCBI Taxonomy" id="225992"/>
    <lineage>
        <taxon>Bacteria</taxon>
        <taxon>Pseudomonadati</taxon>
        <taxon>Pseudomonadota</taxon>
        <taxon>Betaproteobacteria</taxon>
        <taxon>Burkholderiales</taxon>
        <taxon>Comamonadaceae</taxon>
        <taxon>Comamonas</taxon>
    </lineage>
</organism>
<dbReference type="Proteomes" id="UP000053300">
    <property type="component" value="Unassembled WGS sequence"/>
</dbReference>
<name>A0A0W7YY55_9BURK</name>
<sequence>MIYGMGAAVASTDIFCMNEVAIFFSTVNGQIYMEKMCMKKRIFYRYAHFRKLPKHADGRPA</sequence>
<gene>
    <name evidence="1" type="ORF">AS359_13930</name>
</gene>
<proteinExistence type="predicted"/>
<evidence type="ECO:0000313" key="2">
    <source>
        <dbReference type="Proteomes" id="UP000053300"/>
    </source>
</evidence>
<dbReference type="AlphaFoldDB" id="A0A0W7YY55"/>